<name>A0ACC2IIB0_9PLEO</name>
<reference evidence="1" key="1">
    <citation type="submission" date="2022-11" db="EMBL/GenBank/DDBJ databases">
        <title>Genome Sequence of Boeremia exigua.</title>
        <authorList>
            <person name="Buettner E."/>
        </authorList>
    </citation>
    <scope>NUCLEOTIDE SEQUENCE</scope>
    <source>
        <strain evidence="1">CU02</strain>
    </source>
</reference>
<accession>A0ACC2IIB0</accession>
<organism evidence="1 2">
    <name type="scientific">Boeremia exigua</name>
    <dbReference type="NCBI Taxonomy" id="749465"/>
    <lineage>
        <taxon>Eukaryota</taxon>
        <taxon>Fungi</taxon>
        <taxon>Dikarya</taxon>
        <taxon>Ascomycota</taxon>
        <taxon>Pezizomycotina</taxon>
        <taxon>Dothideomycetes</taxon>
        <taxon>Pleosporomycetidae</taxon>
        <taxon>Pleosporales</taxon>
        <taxon>Pleosporineae</taxon>
        <taxon>Didymellaceae</taxon>
        <taxon>Boeremia</taxon>
    </lineage>
</organism>
<proteinExistence type="predicted"/>
<evidence type="ECO:0000313" key="1">
    <source>
        <dbReference type="EMBL" id="KAJ8114945.1"/>
    </source>
</evidence>
<dbReference type="EMBL" id="JAPHNI010000166">
    <property type="protein sequence ID" value="KAJ8114945.1"/>
    <property type="molecule type" value="Genomic_DNA"/>
</dbReference>
<comment type="caution">
    <text evidence="1">The sequence shown here is derived from an EMBL/GenBank/DDBJ whole genome shotgun (WGS) entry which is preliminary data.</text>
</comment>
<gene>
    <name evidence="1" type="ORF">OPT61_g3289</name>
</gene>
<evidence type="ECO:0000313" key="2">
    <source>
        <dbReference type="Proteomes" id="UP001153331"/>
    </source>
</evidence>
<protein>
    <submittedName>
        <fullName evidence="1">Uncharacterized protein</fullName>
    </submittedName>
</protein>
<keyword evidence="2" id="KW-1185">Reference proteome</keyword>
<dbReference type="Proteomes" id="UP001153331">
    <property type="component" value="Unassembled WGS sequence"/>
</dbReference>
<sequence>MRLWLLVTFLPSIVIATQAPGCRCGPEDSCWPSQAVWAAFDSTTNGRLIKSTPLAQSCYPGPKEDRAQCDYINANWAIQSFQVSQPLGLAHPWNLTCPPVDYSAGQTPVSCTLGLNPRYAVNATHVDHIRSTLAFATHWNIRLVVKSTGYDLLGRSDGYGSLQLWLHHFCNGIRFQSTYTPSDKCAKSGWKGSAIRINGAYQWLDVYAVAKQKNVIVVGGGAPSVGAVGGWNTGGGHGPATRNYGMGADQILEAEVMLANGRIVTTSACQNSDLYRALRGGGPGYGVILSMTVKTHPNVRVVSVQRLELAPKTANASAVLDAVTAMFQNYPDINDAGFAGYGYWAINGYQPLFGNTTAGYYHDFWNIGNDTATSKTAFAPIRAKLEKLEHIITITETYKEYPDYWTMYEAESSLNSPVGNTAALSSRLLSRASVSNPTALRNTLTTIIGPAQEFGQNTVLLVTGGQVARDAADPFSGLHPAWRKASFMTIIGRGWLPGTSADVQAHIRADVTVKGAALKKLAPDMAGYVNEGDREDEAWRETFWGEAYEGHLKTKERVDPGVFVQWLRTPTQYIRRNPVHVWTESADLSLQMSTLQAVPCPPRAVPEAPLKIWPVCTLRHADDEK</sequence>